<evidence type="ECO:0000259" key="1">
    <source>
        <dbReference type="Pfam" id="PF01261"/>
    </source>
</evidence>
<dbReference type="AlphaFoldDB" id="A0A374PDD2"/>
<protein>
    <submittedName>
        <fullName evidence="2">Sugar phosphate isomerase/epimerase</fullName>
    </submittedName>
</protein>
<gene>
    <name evidence="3" type="ORF">DXC39_03760</name>
    <name evidence="2" type="ORF">DXD79_05980</name>
</gene>
<dbReference type="Gene3D" id="3.20.20.150">
    <property type="entry name" value="Divalent-metal-dependent TIM barrel enzymes"/>
    <property type="match status" value="1"/>
</dbReference>
<reference evidence="4 5" key="1">
    <citation type="submission" date="2018-08" db="EMBL/GenBank/DDBJ databases">
        <title>A genome reference for cultivated species of the human gut microbiota.</title>
        <authorList>
            <person name="Zou Y."/>
            <person name="Xue W."/>
            <person name="Luo G."/>
        </authorList>
    </citation>
    <scope>NUCLEOTIDE SEQUENCE [LARGE SCALE GENOMIC DNA]</scope>
    <source>
        <strain evidence="3 4">TF05-11AC</strain>
        <strain evidence="2 5">TM09-12</strain>
    </source>
</reference>
<dbReference type="PANTHER" id="PTHR12110:SF53">
    <property type="entry name" value="BLR5974 PROTEIN"/>
    <property type="match status" value="1"/>
</dbReference>
<evidence type="ECO:0000313" key="5">
    <source>
        <dbReference type="Proteomes" id="UP000263014"/>
    </source>
</evidence>
<dbReference type="InterPro" id="IPR036237">
    <property type="entry name" value="Xyl_isomerase-like_sf"/>
</dbReference>
<name>A0A374PDD2_9FIRM</name>
<dbReference type="Proteomes" id="UP000263014">
    <property type="component" value="Unassembled WGS sequence"/>
</dbReference>
<accession>A0A374PDD2</accession>
<comment type="caution">
    <text evidence="2">The sequence shown here is derived from an EMBL/GenBank/DDBJ whole genome shotgun (WGS) entry which is preliminary data.</text>
</comment>
<keyword evidence="2" id="KW-0413">Isomerase</keyword>
<dbReference type="InterPro" id="IPR050312">
    <property type="entry name" value="IolE/XylAMocC-like"/>
</dbReference>
<dbReference type="EMBL" id="QSSQ01000001">
    <property type="protein sequence ID" value="RGM09077.1"/>
    <property type="molecule type" value="Genomic_DNA"/>
</dbReference>
<evidence type="ECO:0000313" key="3">
    <source>
        <dbReference type="EMBL" id="RGM09077.1"/>
    </source>
</evidence>
<evidence type="ECO:0000313" key="4">
    <source>
        <dbReference type="Proteomes" id="UP000261257"/>
    </source>
</evidence>
<dbReference type="Pfam" id="PF01261">
    <property type="entry name" value="AP_endonuc_2"/>
    <property type="match status" value="1"/>
</dbReference>
<dbReference type="SUPFAM" id="SSF51658">
    <property type="entry name" value="Xylose isomerase-like"/>
    <property type="match status" value="1"/>
</dbReference>
<proteinExistence type="predicted"/>
<sequence>MKYSLFTVSVPEMTPEQALKKMKEYGYDGVDWRVTDLPTDPGTAKEAPSYWKNNYCTVDIATIDEKAQELKALSDRYGIKVNALATYLNCADSEARIESCMTAAVKMGCNRIRVNSLPYHKGQNYLETFEQAAAGFKKVEVLARKHGVKADFEMHMGTITPSASAAYRLACLFDPRYIGVIYDTGNVIYEGFEEYQMAFEILGPYLDLVHIKNACWVKKNVDGNEKYVPDWAPFTDGYADFERCFQALKAVGYDGYVTFEDFSSAESSEQKLKTDIDCIRRIVDAVERQEEGAHD</sequence>
<dbReference type="InterPro" id="IPR013022">
    <property type="entry name" value="Xyl_isomerase-like_TIM-brl"/>
</dbReference>
<dbReference type="RefSeq" id="WP_117630883.1">
    <property type="nucleotide sequence ID" value="NZ_CACRUH010000075.1"/>
</dbReference>
<dbReference type="PANTHER" id="PTHR12110">
    <property type="entry name" value="HYDROXYPYRUVATE ISOMERASE"/>
    <property type="match status" value="1"/>
</dbReference>
<dbReference type="GO" id="GO:0016853">
    <property type="term" value="F:isomerase activity"/>
    <property type="evidence" value="ECO:0007669"/>
    <property type="project" value="UniProtKB-KW"/>
</dbReference>
<organism evidence="2 5">
    <name type="scientific">Hungatella hathewayi</name>
    <dbReference type="NCBI Taxonomy" id="154046"/>
    <lineage>
        <taxon>Bacteria</taxon>
        <taxon>Bacillati</taxon>
        <taxon>Bacillota</taxon>
        <taxon>Clostridia</taxon>
        <taxon>Lachnospirales</taxon>
        <taxon>Lachnospiraceae</taxon>
        <taxon>Hungatella</taxon>
    </lineage>
</organism>
<feature type="domain" description="Xylose isomerase-like TIM barrel" evidence="1">
    <location>
        <begin position="20"/>
        <end position="281"/>
    </location>
</feature>
<dbReference type="Proteomes" id="UP000261257">
    <property type="component" value="Unassembled WGS sequence"/>
</dbReference>
<dbReference type="EMBL" id="QSON01000002">
    <property type="protein sequence ID" value="RGJ06831.1"/>
    <property type="molecule type" value="Genomic_DNA"/>
</dbReference>
<evidence type="ECO:0000313" key="2">
    <source>
        <dbReference type="EMBL" id="RGJ06831.1"/>
    </source>
</evidence>